<sequence>MRNLLILLLSIGLLGACSTKDNTINFTFIQLNDVYEIAPLEGGKVGGMARVEQLHKDLLKENPNTYLFLAGDYLNPSLLGTLKYKGERIKGKQMVEVMNAMNFDLVALGNHEFDLKENELQQRLNESKFQIIATNPMHKTAEGIQRFTSEKNGVKTELPKTVNFDVKNAEGTSIKIGFFSACLNSNPKSYVHYEDFYESAKFANNKLEKECDVVFGLTHLTIDQDKMIANMFPNVPLIMGGHEHVNMSVPVGKSKITKADANAKTVYVHRISFNKKTKETTINSELVSITPETGSDKNVASIVSKWNVLLDEKIKEILPNPDEVIFTATEPLDGRDTPIRSTQTNLGLLVTTAMAHSFDTKIDCALVNGGSIRIDDQLQGDITGIDIFRVLPFGGEILKVEIKGDLLRKVLNYGRLKAGKGAYLQRYNAAYNKETKIWTVNNSKIIDTKVYTVAFSDYLLKGYDIPFLTPNNKGVIKVHKNKETAKAHDIRKAIIVHLQNL</sequence>
<dbReference type="OrthoDB" id="9801679at2"/>
<feature type="domain" description="5'-Nucleotidase C-terminal" evidence="4">
    <location>
        <begin position="326"/>
        <end position="464"/>
    </location>
</feature>
<evidence type="ECO:0000256" key="2">
    <source>
        <dbReference type="ARBA" id="ARBA00022729"/>
    </source>
</evidence>
<organism evidence="5 6">
    <name type="scientific">Lutibacter oricola</name>
    <dbReference type="NCBI Taxonomy" id="762486"/>
    <lineage>
        <taxon>Bacteria</taxon>
        <taxon>Pseudomonadati</taxon>
        <taxon>Bacteroidota</taxon>
        <taxon>Flavobacteriia</taxon>
        <taxon>Flavobacteriales</taxon>
        <taxon>Flavobacteriaceae</taxon>
        <taxon>Lutibacter</taxon>
    </lineage>
</organism>
<dbReference type="Pfam" id="PF02872">
    <property type="entry name" value="5_nucleotid_C"/>
    <property type="match status" value="1"/>
</dbReference>
<proteinExistence type="inferred from homology"/>
<dbReference type="GO" id="GO:0030288">
    <property type="term" value="C:outer membrane-bounded periplasmic space"/>
    <property type="evidence" value="ECO:0007669"/>
    <property type="project" value="TreeGrafter"/>
</dbReference>
<protein>
    <submittedName>
        <fullName evidence="5">2',3'-cyclic-nucleotide 2'-phosphodiesterase/5'-or 3'-nucleotidase, 5'-nucleotidase family</fullName>
    </submittedName>
</protein>
<dbReference type="InterPro" id="IPR006179">
    <property type="entry name" value="5_nucleotidase/apyrase"/>
</dbReference>
<dbReference type="SUPFAM" id="SSF55816">
    <property type="entry name" value="5'-nucleotidase (syn. UDP-sugar hydrolase), C-terminal domain"/>
    <property type="match status" value="1"/>
</dbReference>
<evidence type="ECO:0000259" key="3">
    <source>
        <dbReference type="Pfam" id="PF00149"/>
    </source>
</evidence>
<keyword evidence="2" id="KW-0732">Signal</keyword>
<evidence type="ECO:0000313" key="6">
    <source>
        <dbReference type="Proteomes" id="UP000199595"/>
    </source>
</evidence>
<dbReference type="Gene3D" id="3.90.780.10">
    <property type="entry name" value="5'-Nucleotidase, C-terminal domain"/>
    <property type="match status" value="1"/>
</dbReference>
<dbReference type="PROSITE" id="PS51257">
    <property type="entry name" value="PROKAR_LIPOPROTEIN"/>
    <property type="match status" value="1"/>
</dbReference>
<dbReference type="InterPro" id="IPR036907">
    <property type="entry name" value="5'-Nucleotdase_C_sf"/>
</dbReference>
<dbReference type="Gene3D" id="3.60.21.10">
    <property type="match status" value="1"/>
</dbReference>
<dbReference type="GO" id="GO:0000166">
    <property type="term" value="F:nucleotide binding"/>
    <property type="evidence" value="ECO:0007669"/>
    <property type="project" value="InterPro"/>
</dbReference>
<dbReference type="GO" id="GO:0009166">
    <property type="term" value="P:nucleotide catabolic process"/>
    <property type="evidence" value="ECO:0007669"/>
    <property type="project" value="InterPro"/>
</dbReference>
<dbReference type="AlphaFoldDB" id="A0A1H2X3A0"/>
<dbReference type="GO" id="GO:0046872">
    <property type="term" value="F:metal ion binding"/>
    <property type="evidence" value="ECO:0007669"/>
    <property type="project" value="InterPro"/>
</dbReference>
<dbReference type="InterPro" id="IPR006146">
    <property type="entry name" value="5'-Nucleotdase_CS"/>
</dbReference>
<feature type="domain" description="Calcineurin-like phosphoesterase" evidence="3">
    <location>
        <begin position="27"/>
        <end position="245"/>
    </location>
</feature>
<dbReference type="GO" id="GO:0008253">
    <property type="term" value="F:5'-nucleotidase activity"/>
    <property type="evidence" value="ECO:0007669"/>
    <property type="project" value="TreeGrafter"/>
</dbReference>
<keyword evidence="6" id="KW-1185">Reference proteome</keyword>
<dbReference type="PROSITE" id="PS00786">
    <property type="entry name" value="5_NUCLEOTIDASE_2"/>
    <property type="match status" value="1"/>
</dbReference>
<name>A0A1H2X3A0_9FLAO</name>
<evidence type="ECO:0000259" key="4">
    <source>
        <dbReference type="Pfam" id="PF02872"/>
    </source>
</evidence>
<comment type="similarity">
    <text evidence="1">Belongs to the 5'-nucleotidase family.</text>
</comment>
<dbReference type="STRING" id="762486.SAMN05444411_102355"/>
<dbReference type="GO" id="GO:0008768">
    <property type="term" value="F:UDP-sugar diphosphatase activity"/>
    <property type="evidence" value="ECO:0007669"/>
    <property type="project" value="TreeGrafter"/>
</dbReference>
<gene>
    <name evidence="5" type="ORF">SAMN05444411_102355</name>
</gene>
<evidence type="ECO:0000256" key="1">
    <source>
        <dbReference type="ARBA" id="ARBA00006654"/>
    </source>
</evidence>
<dbReference type="PANTHER" id="PTHR11575">
    <property type="entry name" value="5'-NUCLEOTIDASE-RELATED"/>
    <property type="match status" value="1"/>
</dbReference>
<accession>A0A1H2X3A0</accession>
<evidence type="ECO:0000313" key="5">
    <source>
        <dbReference type="EMBL" id="SDW87258.1"/>
    </source>
</evidence>
<dbReference type="InterPro" id="IPR008334">
    <property type="entry name" value="5'-Nucleotdase_C"/>
</dbReference>
<dbReference type="SUPFAM" id="SSF56300">
    <property type="entry name" value="Metallo-dependent phosphatases"/>
    <property type="match status" value="1"/>
</dbReference>
<dbReference type="Proteomes" id="UP000199595">
    <property type="component" value="Unassembled WGS sequence"/>
</dbReference>
<dbReference type="EMBL" id="FNNJ01000002">
    <property type="protein sequence ID" value="SDW87258.1"/>
    <property type="molecule type" value="Genomic_DNA"/>
</dbReference>
<dbReference type="RefSeq" id="WP_090121343.1">
    <property type="nucleotide sequence ID" value="NZ_FNNJ01000002.1"/>
</dbReference>
<dbReference type="Pfam" id="PF00149">
    <property type="entry name" value="Metallophos"/>
    <property type="match status" value="1"/>
</dbReference>
<dbReference type="InterPro" id="IPR004843">
    <property type="entry name" value="Calcineurin-like_PHP"/>
</dbReference>
<reference evidence="6" key="1">
    <citation type="submission" date="2016-10" db="EMBL/GenBank/DDBJ databases">
        <authorList>
            <person name="Varghese N."/>
            <person name="Submissions S."/>
        </authorList>
    </citation>
    <scope>NUCLEOTIDE SEQUENCE [LARGE SCALE GENOMIC DNA]</scope>
    <source>
        <strain evidence="6">DSM 24956</strain>
    </source>
</reference>
<dbReference type="PANTHER" id="PTHR11575:SF24">
    <property type="entry name" value="5'-NUCLEOTIDASE"/>
    <property type="match status" value="1"/>
</dbReference>
<dbReference type="InterPro" id="IPR029052">
    <property type="entry name" value="Metallo-depent_PP-like"/>
</dbReference>